<evidence type="ECO:0000313" key="5">
    <source>
        <dbReference type="EMBL" id="WOL00730.1"/>
    </source>
</evidence>
<keyword evidence="3" id="KW-0539">Nucleus</keyword>
<proteinExistence type="inferred from homology"/>
<gene>
    <name evidence="5" type="ORF">Cni_G09443</name>
</gene>
<dbReference type="PANTHER" id="PTHR46159">
    <property type="entry name" value="PROTEIN TESMIN/TSO1-LIKE CXC 2"/>
    <property type="match status" value="1"/>
</dbReference>
<dbReference type="PROSITE" id="PS51634">
    <property type="entry name" value="CRC"/>
    <property type="match status" value="1"/>
</dbReference>
<reference evidence="5 6" key="1">
    <citation type="submission" date="2023-10" db="EMBL/GenBank/DDBJ databases">
        <title>Chromosome-scale genome assembly provides insights into flower coloration mechanisms of Canna indica.</title>
        <authorList>
            <person name="Li C."/>
        </authorList>
    </citation>
    <scope>NUCLEOTIDE SEQUENCE [LARGE SCALE GENOMIC DNA]</scope>
    <source>
        <tissue evidence="5">Flower</tissue>
    </source>
</reference>
<dbReference type="GO" id="GO:0003700">
    <property type="term" value="F:DNA-binding transcription factor activity"/>
    <property type="evidence" value="ECO:0007669"/>
    <property type="project" value="InterPro"/>
</dbReference>
<dbReference type="PANTHER" id="PTHR46159:SF6">
    <property type="entry name" value="OS12G0605300 PROTEIN"/>
    <property type="match status" value="1"/>
</dbReference>
<dbReference type="Proteomes" id="UP001327560">
    <property type="component" value="Chromosome 3"/>
</dbReference>
<accession>A0AAQ3K2B9</accession>
<evidence type="ECO:0000313" key="6">
    <source>
        <dbReference type="Proteomes" id="UP001327560"/>
    </source>
</evidence>
<dbReference type="InterPro" id="IPR033467">
    <property type="entry name" value="Tesmin/TSO1-like_CXC"/>
</dbReference>
<evidence type="ECO:0000256" key="1">
    <source>
        <dbReference type="ARBA" id="ARBA00004123"/>
    </source>
</evidence>
<dbReference type="Pfam" id="PF07002">
    <property type="entry name" value="Copine"/>
    <property type="match status" value="1"/>
</dbReference>
<dbReference type="Pfam" id="PF03638">
    <property type="entry name" value="TCR"/>
    <property type="match status" value="1"/>
</dbReference>
<dbReference type="InterPro" id="IPR044522">
    <property type="entry name" value="TSO1-like"/>
</dbReference>
<evidence type="ECO:0000256" key="3">
    <source>
        <dbReference type="ARBA" id="ARBA00023242"/>
    </source>
</evidence>
<feature type="domain" description="CRC" evidence="4">
    <location>
        <begin position="1"/>
        <end position="135"/>
    </location>
</feature>
<name>A0AAQ3K2B9_9LILI</name>
<evidence type="ECO:0000259" key="4">
    <source>
        <dbReference type="PROSITE" id="PS51634"/>
    </source>
</evidence>
<evidence type="ECO:0000256" key="2">
    <source>
        <dbReference type="ARBA" id="ARBA00007267"/>
    </source>
</evidence>
<comment type="subcellular location">
    <subcellularLocation>
        <location evidence="1">Nucleus</location>
    </subcellularLocation>
</comment>
<dbReference type="AlphaFoldDB" id="A0AAQ3K2B9"/>
<sequence>MDETLIIDHAKEKLCFVSLDVSRDLRLASAWSSLEMLLMKTKNVDMAYMRRNILGAMLICGNLHPLAFALKVVLCASDPPNDNEENMGKTPSSARHTRGCNCKKSLCLKKYCECYQAGVGCSFGCRCEGCKNTFGRRDGKFSFSGRSLHHIGDTLNPYEQVISIIGRTLSTFDEDNLIPCFGFGDDHVMDFKML</sequence>
<dbReference type="SMART" id="SM01114">
    <property type="entry name" value="CXC"/>
    <property type="match status" value="1"/>
</dbReference>
<protein>
    <recommendedName>
        <fullName evidence="4">CRC domain-containing protein</fullName>
    </recommendedName>
</protein>
<organism evidence="5 6">
    <name type="scientific">Canna indica</name>
    <name type="common">Indian-shot</name>
    <dbReference type="NCBI Taxonomy" id="4628"/>
    <lineage>
        <taxon>Eukaryota</taxon>
        <taxon>Viridiplantae</taxon>
        <taxon>Streptophyta</taxon>
        <taxon>Embryophyta</taxon>
        <taxon>Tracheophyta</taxon>
        <taxon>Spermatophyta</taxon>
        <taxon>Magnoliopsida</taxon>
        <taxon>Liliopsida</taxon>
        <taxon>Zingiberales</taxon>
        <taxon>Cannaceae</taxon>
        <taxon>Canna</taxon>
    </lineage>
</organism>
<dbReference type="EMBL" id="CP136892">
    <property type="protein sequence ID" value="WOL00730.1"/>
    <property type="molecule type" value="Genomic_DNA"/>
</dbReference>
<dbReference type="InterPro" id="IPR005172">
    <property type="entry name" value="CRC"/>
</dbReference>
<dbReference type="InterPro" id="IPR010734">
    <property type="entry name" value="Copine_C"/>
</dbReference>
<comment type="similarity">
    <text evidence="2">Belongs to the lin-54 family.</text>
</comment>
<dbReference type="GO" id="GO:0005634">
    <property type="term" value="C:nucleus"/>
    <property type="evidence" value="ECO:0007669"/>
    <property type="project" value="UniProtKB-SubCell"/>
</dbReference>
<keyword evidence="6" id="KW-1185">Reference proteome</keyword>